<dbReference type="AlphaFoldDB" id="A0A5K4F773"/>
<feature type="signal peptide" evidence="1">
    <location>
        <begin position="1"/>
        <end position="26"/>
    </location>
</feature>
<accession>A0A5K4F773</accession>
<dbReference type="WBParaSite" id="Smp_328750.1">
    <property type="protein sequence ID" value="Smp_328750.1"/>
    <property type="gene ID" value="Smp_328750"/>
</dbReference>
<feature type="chain" id="PRO_5040190262" evidence="1">
    <location>
        <begin position="27"/>
        <end position="230"/>
    </location>
</feature>
<evidence type="ECO:0000256" key="1">
    <source>
        <dbReference type="SAM" id="SignalP"/>
    </source>
</evidence>
<evidence type="ECO:0000313" key="3">
    <source>
        <dbReference type="WBParaSite" id="Smp_328750.1"/>
    </source>
</evidence>
<dbReference type="InParanoid" id="A0A5K4F773"/>
<evidence type="ECO:0000313" key="2">
    <source>
        <dbReference type="Proteomes" id="UP000008854"/>
    </source>
</evidence>
<organism evidence="2 3">
    <name type="scientific">Schistosoma mansoni</name>
    <name type="common">Blood fluke</name>
    <dbReference type="NCBI Taxonomy" id="6183"/>
    <lineage>
        <taxon>Eukaryota</taxon>
        <taxon>Metazoa</taxon>
        <taxon>Spiralia</taxon>
        <taxon>Lophotrochozoa</taxon>
        <taxon>Platyhelminthes</taxon>
        <taxon>Trematoda</taxon>
        <taxon>Digenea</taxon>
        <taxon>Strigeidida</taxon>
        <taxon>Schistosomatoidea</taxon>
        <taxon>Schistosomatidae</taxon>
        <taxon>Schistosoma</taxon>
    </lineage>
</organism>
<keyword evidence="1" id="KW-0732">Signal</keyword>
<proteinExistence type="predicted"/>
<protein>
    <submittedName>
        <fullName evidence="3">Uncharacterized protein</fullName>
    </submittedName>
</protein>
<dbReference type="Proteomes" id="UP000008854">
    <property type="component" value="Unassembled WGS sequence"/>
</dbReference>
<reference evidence="2" key="1">
    <citation type="journal article" date="2012" name="PLoS Negl. Trop. Dis.">
        <title>A systematically improved high quality genome and transcriptome of the human blood fluke Schistosoma mansoni.</title>
        <authorList>
            <person name="Protasio A.V."/>
            <person name="Tsai I.J."/>
            <person name="Babbage A."/>
            <person name="Nichol S."/>
            <person name="Hunt M."/>
            <person name="Aslett M.A."/>
            <person name="De Silva N."/>
            <person name="Velarde G.S."/>
            <person name="Anderson T.J."/>
            <person name="Clark R.C."/>
            <person name="Davidson C."/>
            <person name="Dillon G.P."/>
            <person name="Holroyd N.E."/>
            <person name="LoVerde P.T."/>
            <person name="Lloyd C."/>
            <person name="McQuillan J."/>
            <person name="Oliveira G."/>
            <person name="Otto T.D."/>
            <person name="Parker-Manuel S.J."/>
            <person name="Quail M.A."/>
            <person name="Wilson R.A."/>
            <person name="Zerlotini A."/>
            <person name="Dunne D.W."/>
            <person name="Berriman M."/>
        </authorList>
    </citation>
    <scope>NUCLEOTIDE SEQUENCE [LARGE SCALE GENOMIC DNA]</scope>
    <source>
        <strain evidence="2">Puerto Rican</strain>
    </source>
</reference>
<reference evidence="3" key="2">
    <citation type="submission" date="2019-11" db="UniProtKB">
        <authorList>
            <consortium name="WormBaseParasite"/>
        </authorList>
    </citation>
    <scope>IDENTIFICATION</scope>
    <source>
        <strain evidence="3">Puerto Rican</strain>
    </source>
</reference>
<name>A0A5K4F773_SCHMA</name>
<sequence length="230" mass="26940">MRYILPSSFFISTCLLVILLTKFFNCQFTCEHIKNVKYEKIISENATYRYSDHYEYFQTVLVEQPPPVVSGDYVKIEMPTKKVTPKSEFKYYGQTVKELSISNSGAIEIHGEDLIGQISIFQNITFEDTFEVNDKDKFIAIKRKVLKSVYPEEGEVTYMIHSNGKMSLYFNNIPKEIVGENLESWIDYRYKCLDKQNNTVSNHTIEFRFQKTLSKVVLLWSLNRIQKVVS</sequence>
<keyword evidence="2" id="KW-1185">Reference proteome</keyword>